<organism evidence="8 9">
    <name type="scientific">Bosea vestrisii</name>
    <dbReference type="NCBI Taxonomy" id="151416"/>
    <lineage>
        <taxon>Bacteria</taxon>
        <taxon>Pseudomonadati</taxon>
        <taxon>Pseudomonadota</taxon>
        <taxon>Alphaproteobacteria</taxon>
        <taxon>Hyphomicrobiales</taxon>
        <taxon>Boseaceae</taxon>
        <taxon>Bosea</taxon>
    </lineage>
</organism>
<comment type="similarity">
    <text evidence="2">Belongs to the methyl-accepting chemotaxis (MCP) protein family.</text>
</comment>
<feature type="domain" description="HAMP" evidence="7">
    <location>
        <begin position="304"/>
        <end position="356"/>
    </location>
</feature>
<reference evidence="9" key="1">
    <citation type="journal article" date="2019" name="Int. J. Syst. Evol. Microbiol.">
        <title>The Global Catalogue of Microorganisms (GCM) 10K type strain sequencing project: providing services to taxonomists for standard genome sequencing and annotation.</title>
        <authorList>
            <consortium name="The Broad Institute Genomics Platform"/>
            <consortium name="The Broad Institute Genome Sequencing Center for Infectious Disease"/>
            <person name="Wu L."/>
            <person name="Ma J."/>
        </authorList>
    </citation>
    <scope>NUCLEOTIDE SEQUENCE [LARGE SCALE GENOMIC DNA]</scope>
    <source>
        <strain evidence="9">CGMCC 1.16326</strain>
    </source>
</reference>
<dbReference type="PANTHER" id="PTHR43531:SF14">
    <property type="entry name" value="METHYL-ACCEPTING CHEMOTAXIS PROTEIN I-RELATED"/>
    <property type="match status" value="1"/>
</dbReference>
<feature type="transmembrane region" description="Helical" evidence="5">
    <location>
        <begin position="194"/>
        <end position="215"/>
    </location>
</feature>
<accession>A0ABW0H8U8</accession>
<evidence type="ECO:0000256" key="4">
    <source>
        <dbReference type="SAM" id="MobiDB-lite"/>
    </source>
</evidence>
<evidence type="ECO:0000256" key="3">
    <source>
        <dbReference type="PROSITE-ProRule" id="PRU00284"/>
    </source>
</evidence>
<dbReference type="InterPro" id="IPR051310">
    <property type="entry name" value="MCP_chemotaxis"/>
</dbReference>
<dbReference type="Pfam" id="PF00015">
    <property type="entry name" value="MCPsignal"/>
    <property type="match status" value="1"/>
</dbReference>
<evidence type="ECO:0000259" key="7">
    <source>
        <dbReference type="PROSITE" id="PS50885"/>
    </source>
</evidence>
<feature type="domain" description="HAMP" evidence="7">
    <location>
        <begin position="216"/>
        <end position="269"/>
    </location>
</feature>
<evidence type="ECO:0000259" key="6">
    <source>
        <dbReference type="PROSITE" id="PS50111"/>
    </source>
</evidence>
<proteinExistence type="inferred from homology"/>
<dbReference type="PROSITE" id="PS50885">
    <property type="entry name" value="HAMP"/>
    <property type="match status" value="2"/>
</dbReference>
<dbReference type="InterPro" id="IPR004089">
    <property type="entry name" value="MCPsignal_dom"/>
</dbReference>
<feature type="transmembrane region" description="Helical" evidence="5">
    <location>
        <begin position="17"/>
        <end position="35"/>
    </location>
</feature>
<evidence type="ECO:0000313" key="9">
    <source>
        <dbReference type="Proteomes" id="UP001596104"/>
    </source>
</evidence>
<comment type="caution">
    <text evidence="8">The sequence shown here is derived from an EMBL/GenBank/DDBJ whole genome shotgun (WGS) entry which is preliminary data.</text>
</comment>
<dbReference type="PANTHER" id="PTHR43531">
    <property type="entry name" value="PROTEIN ICFG"/>
    <property type="match status" value="1"/>
</dbReference>
<keyword evidence="5" id="KW-1133">Transmembrane helix</keyword>
<dbReference type="Gene3D" id="1.10.287.950">
    <property type="entry name" value="Methyl-accepting chemotaxis protein"/>
    <property type="match status" value="1"/>
</dbReference>
<dbReference type="CDD" id="cd06225">
    <property type="entry name" value="HAMP"/>
    <property type="match status" value="1"/>
</dbReference>
<evidence type="ECO:0000256" key="5">
    <source>
        <dbReference type="SAM" id="Phobius"/>
    </source>
</evidence>
<dbReference type="Gene3D" id="1.10.8.500">
    <property type="entry name" value="HAMP domain in histidine kinase"/>
    <property type="match status" value="1"/>
</dbReference>
<evidence type="ECO:0000256" key="2">
    <source>
        <dbReference type="ARBA" id="ARBA00029447"/>
    </source>
</evidence>
<feature type="region of interest" description="Disordered" evidence="4">
    <location>
        <begin position="273"/>
        <end position="300"/>
    </location>
</feature>
<dbReference type="RefSeq" id="WP_377007663.1">
    <property type="nucleotide sequence ID" value="NZ_JBHSLV010000016.1"/>
</dbReference>
<evidence type="ECO:0000313" key="8">
    <source>
        <dbReference type="EMBL" id="MFC5392822.1"/>
    </source>
</evidence>
<dbReference type="SUPFAM" id="SSF58104">
    <property type="entry name" value="Methyl-accepting chemotaxis protein (MCP) signaling domain"/>
    <property type="match status" value="1"/>
</dbReference>
<protein>
    <submittedName>
        <fullName evidence="8">Methyl-accepting chemotaxis protein</fullName>
    </submittedName>
</protein>
<dbReference type="PROSITE" id="PS50111">
    <property type="entry name" value="CHEMOTAXIS_TRANSDUC_2"/>
    <property type="match status" value="1"/>
</dbReference>
<keyword evidence="9" id="KW-1185">Reference proteome</keyword>
<keyword evidence="5" id="KW-0812">Transmembrane</keyword>
<dbReference type="EMBL" id="JBHSLV010000016">
    <property type="protein sequence ID" value="MFC5392822.1"/>
    <property type="molecule type" value="Genomic_DNA"/>
</dbReference>
<name>A0ABW0H8U8_9HYPH</name>
<gene>
    <name evidence="8" type="ORF">ACFPPC_09270</name>
</gene>
<sequence>MAISAFNLSNIRIGTKIAAAVTLVGLIGLAASFFISRELARADAVYSEMLATAPAAIYASGRGSRSVNDMLAQTYKVVAYPAGSKGVADGVAQMGASYKMAVQHLQNAIAKLPVKKAEYERILAETQVLKATLDKAVVLGARDENAKALEILDTADAQVTAMVDAIIALNTRILKELDDASNGTTDDVNFTIRLMMGLSLAGILLGIGLALLMSAKTITGPLARLRGAMDKLAGGDFDTAVEGSQRRDEVGLMAKTVLVFKENGLEMKRLEAQASEQDHRAAAEREKNEAERRRAEAEREQLAREQQQVVTLLANGLDLLAQGDLTYRIGDQVAADYQKLRDDFNRAVNRLAETVRTIQTTASEVGTSAYEINMGADDLSKRTEEQASSLEETAATTEELAASVKASASSSRQAATLASEATQIAEQGGAIVGDAIAAMTQIEQASRKIAAITSVIDEIAFQTNLLALNAAVEAARAGDAGKGFAVVASEVRTLAQRSGEAARDITALISESGAKVDQGVSLVRQAGEVLGRIVESSKRVSATVSEISTASAEQANGIDEMSQTVAHMDEMTQANAALAEESAASATSLSDQIQRLNGLVATFKIGGEQGSARLSVVRPDALARSA</sequence>
<keyword evidence="3" id="KW-0807">Transducer</keyword>
<dbReference type="Proteomes" id="UP001596104">
    <property type="component" value="Unassembled WGS sequence"/>
</dbReference>
<feature type="domain" description="Methyl-accepting transducer" evidence="6">
    <location>
        <begin position="361"/>
        <end position="590"/>
    </location>
</feature>
<keyword evidence="1" id="KW-0488">Methylation</keyword>
<dbReference type="InterPro" id="IPR003660">
    <property type="entry name" value="HAMP_dom"/>
</dbReference>
<evidence type="ECO:0000256" key="1">
    <source>
        <dbReference type="ARBA" id="ARBA00022481"/>
    </source>
</evidence>
<dbReference type="SUPFAM" id="SSF158472">
    <property type="entry name" value="HAMP domain-like"/>
    <property type="match status" value="1"/>
</dbReference>
<dbReference type="SMART" id="SM00283">
    <property type="entry name" value="MA"/>
    <property type="match status" value="1"/>
</dbReference>
<keyword evidence="5" id="KW-0472">Membrane</keyword>
<dbReference type="SMART" id="SM00304">
    <property type="entry name" value="HAMP"/>
    <property type="match status" value="2"/>
</dbReference>
<dbReference type="Pfam" id="PF00672">
    <property type="entry name" value="HAMP"/>
    <property type="match status" value="1"/>
</dbReference>